<organism evidence="7 8">
    <name type="scientific">Roridomyces roridus</name>
    <dbReference type="NCBI Taxonomy" id="1738132"/>
    <lineage>
        <taxon>Eukaryota</taxon>
        <taxon>Fungi</taxon>
        <taxon>Dikarya</taxon>
        <taxon>Basidiomycota</taxon>
        <taxon>Agaricomycotina</taxon>
        <taxon>Agaricomycetes</taxon>
        <taxon>Agaricomycetidae</taxon>
        <taxon>Agaricales</taxon>
        <taxon>Marasmiineae</taxon>
        <taxon>Mycenaceae</taxon>
        <taxon>Roridomyces</taxon>
    </lineage>
</organism>
<comment type="subcellular location">
    <subcellularLocation>
        <location evidence="5">Endoplasmic reticulum membrane</location>
        <topology evidence="5">Multi-pass membrane protein</topology>
    </subcellularLocation>
    <subcellularLocation>
        <location evidence="1">Membrane</location>
        <topology evidence="1">Multi-pass membrane protein</topology>
    </subcellularLocation>
</comment>
<dbReference type="GO" id="GO:0005789">
    <property type="term" value="C:endoplasmic reticulum membrane"/>
    <property type="evidence" value="ECO:0007669"/>
    <property type="project" value="UniProtKB-SubCell"/>
</dbReference>
<dbReference type="InterPro" id="IPR052527">
    <property type="entry name" value="Metal_cation-efflux_comp"/>
</dbReference>
<keyword evidence="8" id="KW-1185">Reference proteome</keyword>
<comment type="catalytic activity">
    <reaction evidence="5">
        <text>[protein]-C-terminal S-[(2E,6E)-farnesyl]-L-cysteine + S-adenosyl-L-methionine = [protein]-C-terminal S-[(2E,6E)-farnesyl]-L-cysteine methyl ester + S-adenosyl-L-homocysteine</text>
        <dbReference type="Rhea" id="RHEA:21672"/>
        <dbReference type="Rhea" id="RHEA-COMP:12125"/>
        <dbReference type="Rhea" id="RHEA-COMP:12126"/>
        <dbReference type="ChEBI" id="CHEBI:57856"/>
        <dbReference type="ChEBI" id="CHEBI:59789"/>
        <dbReference type="ChEBI" id="CHEBI:90510"/>
        <dbReference type="ChEBI" id="CHEBI:90511"/>
        <dbReference type="EC" id="2.1.1.100"/>
    </reaction>
</comment>
<evidence type="ECO:0000256" key="2">
    <source>
        <dbReference type="ARBA" id="ARBA00022692"/>
    </source>
</evidence>
<dbReference type="GO" id="GO:0004671">
    <property type="term" value="F:protein C-terminal S-isoprenylcysteine carboxyl O-methyltransferase activity"/>
    <property type="evidence" value="ECO:0007669"/>
    <property type="project" value="UniProtKB-EC"/>
</dbReference>
<evidence type="ECO:0000256" key="4">
    <source>
        <dbReference type="ARBA" id="ARBA00023136"/>
    </source>
</evidence>
<dbReference type="PANTHER" id="PTHR43847:SF1">
    <property type="entry name" value="BLL3993 PROTEIN"/>
    <property type="match status" value="1"/>
</dbReference>
<dbReference type="AlphaFoldDB" id="A0AAD7CFE4"/>
<dbReference type="Proteomes" id="UP001221142">
    <property type="component" value="Unassembled WGS sequence"/>
</dbReference>
<comment type="similarity">
    <text evidence="5">Belongs to the class VI-like SAM-binding methyltransferase superfamily. Isoprenylcysteine carboxyl methyltransferase family.</text>
</comment>
<dbReference type="EMBL" id="JARKIF010000002">
    <property type="protein sequence ID" value="KAJ7647430.1"/>
    <property type="molecule type" value="Genomic_DNA"/>
</dbReference>
<evidence type="ECO:0000256" key="5">
    <source>
        <dbReference type="RuleBase" id="RU362022"/>
    </source>
</evidence>
<feature type="chain" id="PRO_5042262883" description="Protein-S-isoprenylcysteine O-methyltransferase" evidence="6">
    <location>
        <begin position="20"/>
        <end position="233"/>
    </location>
</feature>
<evidence type="ECO:0000313" key="7">
    <source>
        <dbReference type="EMBL" id="KAJ7647430.1"/>
    </source>
</evidence>
<proteinExistence type="inferred from homology"/>
<keyword evidence="5" id="KW-0256">Endoplasmic reticulum</keyword>
<feature type="signal peptide" evidence="6">
    <location>
        <begin position="1"/>
        <end position="19"/>
    </location>
</feature>
<keyword evidence="5" id="KW-0949">S-adenosyl-L-methionine</keyword>
<evidence type="ECO:0000313" key="8">
    <source>
        <dbReference type="Proteomes" id="UP001221142"/>
    </source>
</evidence>
<sequence>MSWVKIPCILNAMISLQIAVTPPHPPPPICEQLSTPFEAVLRQRWGPVVVKCLCWSTALLEMTAIYASHFAHHPGAQKILAVLVVNGRIDEMDASPLFFVGIALTLLGASLRYWCYRELGPLFTFEASIRPNHTLVQTGPYRYVRHPATTGLLLTISGYCCWNTSRGSWLRECGALHTWIGLSLVAVYGVIVLCITTGLVLRMSLEDRALAGRFEEWDNYSRRVTYKLVPGVF</sequence>
<accession>A0AAD7CFE4</accession>
<evidence type="ECO:0000256" key="6">
    <source>
        <dbReference type="SAM" id="SignalP"/>
    </source>
</evidence>
<comment type="caution">
    <text evidence="7">The sequence shown here is derived from an EMBL/GenBank/DDBJ whole genome shotgun (WGS) entry which is preliminary data.</text>
</comment>
<protein>
    <recommendedName>
        <fullName evidence="5">Protein-S-isoprenylcysteine O-methyltransferase</fullName>
        <ecNumber evidence="5">2.1.1.100</ecNumber>
    </recommendedName>
</protein>
<feature type="transmembrane region" description="Helical" evidence="5">
    <location>
        <begin position="179"/>
        <end position="201"/>
    </location>
</feature>
<dbReference type="Gene3D" id="1.20.120.1630">
    <property type="match status" value="1"/>
</dbReference>
<evidence type="ECO:0000256" key="1">
    <source>
        <dbReference type="ARBA" id="ARBA00004141"/>
    </source>
</evidence>
<feature type="transmembrane region" description="Helical" evidence="5">
    <location>
        <begin position="97"/>
        <end position="114"/>
    </location>
</feature>
<keyword evidence="2 5" id="KW-0812">Transmembrane</keyword>
<dbReference type="Pfam" id="PF04140">
    <property type="entry name" value="ICMT"/>
    <property type="match status" value="1"/>
</dbReference>
<comment type="caution">
    <text evidence="5">Lacks conserved residue(s) required for the propagation of feature annotation.</text>
</comment>
<reference evidence="7" key="1">
    <citation type="submission" date="2023-03" db="EMBL/GenBank/DDBJ databases">
        <title>Massive genome expansion in bonnet fungi (Mycena s.s.) driven by repeated elements and novel gene families across ecological guilds.</title>
        <authorList>
            <consortium name="Lawrence Berkeley National Laboratory"/>
            <person name="Harder C.B."/>
            <person name="Miyauchi S."/>
            <person name="Viragh M."/>
            <person name="Kuo A."/>
            <person name="Thoen E."/>
            <person name="Andreopoulos B."/>
            <person name="Lu D."/>
            <person name="Skrede I."/>
            <person name="Drula E."/>
            <person name="Henrissat B."/>
            <person name="Morin E."/>
            <person name="Kohler A."/>
            <person name="Barry K."/>
            <person name="LaButti K."/>
            <person name="Morin E."/>
            <person name="Salamov A."/>
            <person name="Lipzen A."/>
            <person name="Mereny Z."/>
            <person name="Hegedus B."/>
            <person name="Baldrian P."/>
            <person name="Stursova M."/>
            <person name="Weitz H."/>
            <person name="Taylor A."/>
            <person name="Grigoriev I.V."/>
            <person name="Nagy L.G."/>
            <person name="Martin F."/>
            <person name="Kauserud H."/>
        </authorList>
    </citation>
    <scope>NUCLEOTIDE SEQUENCE</scope>
    <source>
        <strain evidence="7">9284</strain>
    </source>
</reference>
<dbReference type="PANTHER" id="PTHR43847">
    <property type="entry name" value="BLL3993 PROTEIN"/>
    <property type="match status" value="1"/>
</dbReference>
<name>A0AAD7CFE4_9AGAR</name>
<keyword evidence="6" id="KW-0732">Signal</keyword>
<keyword evidence="5" id="KW-0489">Methyltransferase</keyword>
<evidence type="ECO:0000256" key="3">
    <source>
        <dbReference type="ARBA" id="ARBA00022989"/>
    </source>
</evidence>
<keyword evidence="5" id="KW-0808">Transferase</keyword>
<keyword evidence="3 5" id="KW-1133">Transmembrane helix</keyword>
<dbReference type="GO" id="GO:0032259">
    <property type="term" value="P:methylation"/>
    <property type="evidence" value="ECO:0007669"/>
    <property type="project" value="UniProtKB-KW"/>
</dbReference>
<keyword evidence="4 5" id="KW-0472">Membrane</keyword>
<dbReference type="InterPro" id="IPR007269">
    <property type="entry name" value="ICMT_MeTrfase"/>
</dbReference>
<dbReference type="EC" id="2.1.1.100" evidence="5"/>
<gene>
    <name evidence="7" type="ORF">FB45DRAFT_893417</name>
</gene>